<protein>
    <submittedName>
        <fullName evidence="5">Jg19956 protein</fullName>
    </submittedName>
</protein>
<accession>A0A8S4RUY9</accession>
<sequence length="183" mass="21051">MMVNTFPFCEESKLRDKVIWRCTSKKTNCKARIHMLGANVVAVKAFADIGEFRFNSSSKDPKEKIIAGGFTYLKDMEFPNGRTRWRCGHTTEAFFLPSRAGKSVLIFQSNKFWVNNQYREKLNWACRDKDTKGCLCRVQTTLEGRFIRVKGGHNHKPNFTPFNFDAPTPDKPVNDWNASVKST</sequence>
<dbReference type="Proteomes" id="UP000838756">
    <property type="component" value="Unassembled WGS sequence"/>
</dbReference>
<feature type="domain" description="FLYWCH-type" evidence="4">
    <location>
        <begin position="2"/>
        <end position="41"/>
    </location>
</feature>
<dbReference type="OrthoDB" id="7239638at2759"/>
<keyword evidence="3" id="KW-0862">Zinc</keyword>
<reference evidence="5" key="1">
    <citation type="submission" date="2022-03" db="EMBL/GenBank/DDBJ databases">
        <authorList>
            <person name="Lindestad O."/>
        </authorList>
    </citation>
    <scope>NUCLEOTIDE SEQUENCE</scope>
</reference>
<dbReference type="EMBL" id="CAKXAJ010025638">
    <property type="protein sequence ID" value="CAH2242343.1"/>
    <property type="molecule type" value="Genomic_DNA"/>
</dbReference>
<comment type="caution">
    <text evidence="5">The sequence shown here is derived from an EMBL/GenBank/DDBJ whole genome shotgun (WGS) entry which is preliminary data.</text>
</comment>
<evidence type="ECO:0000259" key="4">
    <source>
        <dbReference type="Pfam" id="PF04500"/>
    </source>
</evidence>
<evidence type="ECO:0000256" key="1">
    <source>
        <dbReference type="ARBA" id="ARBA00022723"/>
    </source>
</evidence>
<gene>
    <name evidence="5" type="primary">jg19956</name>
    <name evidence="5" type="ORF">PAEG_LOCUS18669</name>
</gene>
<evidence type="ECO:0000313" key="5">
    <source>
        <dbReference type="EMBL" id="CAH2242343.1"/>
    </source>
</evidence>
<keyword evidence="1" id="KW-0479">Metal-binding</keyword>
<name>A0A8S4RUY9_9NEOP</name>
<evidence type="ECO:0000256" key="3">
    <source>
        <dbReference type="ARBA" id="ARBA00022833"/>
    </source>
</evidence>
<keyword evidence="2" id="KW-0863">Zinc-finger</keyword>
<keyword evidence="6" id="KW-1185">Reference proteome</keyword>
<dbReference type="AlphaFoldDB" id="A0A8S4RUY9"/>
<dbReference type="GO" id="GO:0008270">
    <property type="term" value="F:zinc ion binding"/>
    <property type="evidence" value="ECO:0007669"/>
    <property type="project" value="UniProtKB-KW"/>
</dbReference>
<dbReference type="InterPro" id="IPR007588">
    <property type="entry name" value="Znf_FLYWCH"/>
</dbReference>
<organism evidence="5 6">
    <name type="scientific">Pararge aegeria aegeria</name>
    <dbReference type="NCBI Taxonomy" id="348720"/>
    <lineage>
        <taxon>Eukaryota</taxon>
        <taxon>Metazoa</taxon>
        <taxon>Ecdysozoa</taxon>
        <taxon>Arthropoda</taxon>
        <taxon>Hexapoda</taxon>
        <taxon>Insecta</taxon>
        <taxon>Pterygota</taxon>
        <taxon>Neoptera</taxon>
        <taxon>Endopterygota</taxon>
        <taxon>Lepidoptera</taxon>
        <taxon>Glossata</taxon>
        <taxon>Ditrysia</taxon>
        <taxon>Papilionoidea</taxon>
        <taxon>Nymphalidae</taxon>
        <taxon>Satyrinae</taxon>
        <taxon>Satyrini</taxon>
        <taxon>Parargina</taxon>
        <taxon>Pararge</taxon>
    </lineage>
</organism>
<feature type="domain" description="FLYWCH-type" evidence="4">
    <location>
        <begin position="95"/>
        <end position="155"/>
    </location>
</feature>
<proteinExistence type="predicted"/>
<dbReference type="Pfam" id="PF04500">
    <property type="entry name" value="FLYWCH"/>
    <property type="match status" value="2"/>
</dbReference>
<evidence type="ECO:0000313" key="6">
    <source>
        <dbReference type="Proteomes" id="UP000838756"/>
    </source>
</evidence>
<dbReference type="Gene3D" id="2.20.25.240">
    <property type="match status" value="2"/>
</dbReference>
<evidence type="ECO:0000256" key="2">
    <source>
        <dbReference type="ARBA" id="ARBA00022771"/>
    </source>
</evidence>